<gene>
    <name evidence="2" type="primary">hesB</name>
    <name evidence="2" type="ORF">H1P_60020</name>
</gene>
<protein>
    <submittedName>
        <fullName evidence="2">Protein HesB</fullName>
    </submittedName>
</protein>
<dbReference type="SUPFAM" id="SSF89360">
    <property type="entry name" value="HesB-like domain"/>
    <property type="match status" value="1"/>
</dbReference>
<dbReference type="NCBIfam" id="TIGR00049">
    <property type="entry name" value="iron-sulfur cluster assembly accessory protein"/>
    <property type="match status" value="1"/>
</dbReference>
<evidence type="ECO:0000313" key="2">
    <source>
        <dbReference type="EMBL" id="VEP17364.1"/>
    </source>
</evidence>
<dbReference type="GO" id="GO:0051539">
    <property type="term" value="F:4 iron, 4 sulfur cluster binding"/>
    <property type="evidence" value="ECO:0007669"/>
    <property type="project" value="TreeGrafter"/>
</dbReference>
<reference evidence="2 3" key="1">
    <citation type="submission" date="2019-01" db="EMBL/GenBank/DDBJ databases">
        <authorList>
            <person name="Brito A."/>
        </authorList>
    </citation>
    <scope>NUCLEOTIDE SEQUENCE [LARGE SCALE GENOMIC DNA]</scope>
    <source>
        <strain evidence="2">1</strain>
    </source>
</reference>
<dbReference type="InterPro" id="IPR000361">
    <property type="entry name" value="ATAP_core_dom"/>
</dbReference>
<proteinExistence type="predicted"/>
<dbReference type="PANTHER" id="PTHR43011">
    <property type="entry name" value="IRON-SULFUR CLUSTER ASSEMBLY 2 HOMOLOG, MITOCHONDRIAL"/>
    <property type="match status" value="1"/>
</dbReference>
<dbReference type="GO" id="GO:0051537">
    <property type="term" value="F:2 iron, 2 sulfur cluster binding"/>
    <property type="evidence" value="ECO:0007669"/>
    <property type="project" value="UniProtKB-ARBA"/>
</dbReference>
<organism evidence="2 3">
    <name type="scientific">Hyella patelloides LEGE 07179</name>
    <dbReference type="NCBI Taxonomy" id="945734"/>
    <lineage>
        <taxon>Bacteria</taxon>
        <taxon>Bacillati</taxon>
        <taxon>Cyanobacteriota</taxon>
        <taxon>Cyanophyceae</taxon>
        <taxon>Pleurocapsales</taxon>
        <taxon>Hyellaceae</taxon>
        <taxon>Hyella</taxon>
    </lineage>
</organism>
<dbReference type="InterPro" id="IPR016092">
    <property type="entry name" value="ATAP"/>
</dbReference>
<accession>A0A563W0Y5</accession>
<name>A0A563W0Y5_9CYAN</name>
<dbReference type="OrthoDB" id="9801228at2"/>
<dbReference type="PANTHER" id="PTHR43011:SF1">
    <property type="entry name" value="IRON-SULFUR CLUSTER ASSEMBLY 2 HOMOLOG, MITOCHONDRIAL"/>
    <property type="match status" value="1"/>
</dbReference>
<dbReference type="GO" id="GO:0005506">
    <property type="term" value="F:iron ion binding"/>
    <property type="evidence" value="ECO:0007669"/>
    <property type="project" value="TreeGrafter"/>
</dbReference>
<dbReference type="EMBL" id="CAACVJ010000556">
    <property type="protein sequence ID" value="VEP17364.1"/>
    <property type="molecule type" value="Genomic_DNA"/>
</dbReference>
<evidence type="ECO:0000313" key="3">
    <source>
        <dbReference type="Proteomes" id="UP000320055"/>
    </source>
</evidence>
<dbReference type="Gene3D" id="2.60.300.12">
    <property type="entry name" value="HesB-like domain"/>
    <property type="match status" value="1"/>
</dbReference>
<dbReference type="PROSITE" id="PS01152">
    <property type="entry name" value="HESB"/>
    <property type="match status" value="1"/>
</dbReference>
<sequence length="122" mass="13116">MTITLTEKAAFRLRTFIRSGADETTTEKGVRFAAVDGGCSGFEYALDIVERPESDDLVFEQDKINIYLDRKSAPFLNGIIVDFVESLTQAGFTFENPNATGGCGCGKSFSVADGTPEAVPCS</sequence>
<dbReference type="InterPro" id="IPR035903">
    <property type="entry name" value="HesB-like_dom_sf"/>
</dbReference>
<evidence type="ECO:0000259" key="1">
    <source>
        <dbReference type="Pfam" id="PF01521"/>
    </source>
</evidence>
<keyword evidence="3" id="KW-1185">Reference proteome</keyword>
<dbReference type="InterPro" id="IPR017870">
    <property type="entry name" value="FeS_cluster_insertion_CS"/>
</dbReference>
<dbReference type="AlphaFoldDB" id="A0A563W0Y5"/>
<dbReference type="GO" id="GO:0016226">
    <property type="term" value="P:iron-sulfur cluster assembly"/>
    <property type="evidence" value="ECO:0007669"/>
    <property type="project" value="InterPro"/>
</dbReference>
<dbReference type="Proteomes" id="UP000320055">
    <property type="component" value="Unassembled WGS sequence"/>
</dbReference>
<dbReference type="Pfam" id="PF01521">
    <property type="entry name" value="Fe-S_biosyn"/>
    <property type="match status" value="1"/>
</dbReference>
<dbReference type="RefSeq" id="WP_144863357.1">
    <property type="nucleotide sequence ID" value="NZ_LR213770.1"/>
</dbReference>
<feature type="domain" description="Core" evidence="1">
    <location>
        <begin position="1"/>
        <end position="107"/>
    </location>
</feature>